<protein>
    <recommendedName>
        <fullName evidence="4">Type I restriction modification DNA specificity domain-containing protein</fullName>
    </recommendedName>
</protein>
<dbReference type="CDD" id="cd16961">
    <property type="entry name" value="RMtype1_S_TRD-CR_like"/>
    <property type="match status" value="1"/>
</dbReference>
<dbReference type="EMBL" id="BMNT01000049">
    <property type="protein sequence ID" value="GGL14524.1"/>
    <property type="molecule type" value="Genomic_DNA"/>
</dbReference>
<dbReference type="PANTHER" id="PTHR30408:SF12">
    <property type="entry name" value="TYPE I RESTRICTION ENZYME MJAVIII SPECIFICITY SUBUNIT"/>
    <property type="match status" value="1"/>
</dbReference>
<sequence length="218" mass="23666">METVIGPVPDSWRQLPFGEVANIQAGPANIKSDLLPLGEAGVPVLTPSEISWFRVTREAARSVSPQAAKRLQRYRVRAGDLVCVRTGDLGRAALVGPENDGWVLGTSCLRLRLVNSVNSGYVLQYLRHPQVRAWIKGNAKFSTIPSLSTQVLGDLPFVAAPLSVQSAVSDILGALEEKIAAHSQLIRECERLHEWLLPRLVSGELLEGGSSVIRDETS</sequence>
<organism evidence="5 6">
    <name type="scientific">Sphaerisporangium melleum</name>
    <dbReference type="NCBI Taxonomy" id="321316"/>
    <lineage>
        <taxon>Bacteria</taxon>
        <taxon>Bacillati</taxon>
        <taxon>Actinomycetota</taxon>
        <taxon>Actinomycetes</taxon>
        <taxon>Streptosporangiales</taxon>
        <taxon>Streptosporangiaceae</taxon>
        <taxon>Sphaerisporangium</taxon>
    </lineage>
</organism>
<reference evidence="5" key="2">
    <citation type="submission" date="2020-09" db="EMBL/GenBank/DDBJ databases">
        <authorList>
            <person name="Sun Q."/>
            <person name="Ohkuma M."/>
        </authorList>
    </citation>
    <scope>NUCLEOTIDE SEQUENCE</scope>
    <source>
        <strain evidence="5">JCM 13064</strain>
    </source>
</reference>
<evidence type="ECO:0000259" key="4">
    <source>
        <dbReference type="Pfam" id="PF01420"/>
    </source>
</evidence>
<dbReference type="GO" id="GO:0003677">
    <property type="term" value="F:DNA binding"/>
    <property type="evidence" value="ECO:0007669"/>
    <property type="project" value="UniProtKB-KW"/>
</dbReference>
<gene>
    <name evidence="5" type="ORF">GCM10007964_65660</name>
</gene>
<dbReference type="Pfam" id="PF01420">
    <property type="entry name" value="Methylase_S"/>
    <property type="match status" value="1"/>
</dbReference>
<name>A0A917RM58_9ACTN</name>
<evidence type="ECO:0000313" key="6">
    <source>
        <dbReference type="Proteomes" id="UP000645217"/>
    </source>
</evidence>
<dbReference type="Gene3D" id="3.90.220.20">
    <property type="entry name" value="DNA methylase specificity domains"/>
    <property type="match status" value="1"/>
</dbReference>
<comment type="caution">
    <text evidence="5">The sequence shown here is derived from an EMBL/GenBank/DDBJ whole genome shotgun (WGS) entry which is preliminary data.</text>
</comment>
<dbReference type="InterPro" id="IPR000055">
    <property type="entry name" value="Restrct_endonuc_typeI_TRD"/>
</dbReference>
<keyword evidence="6" id="KW-1185">Reference proteome</keyword>
<evidence type="ECO:0000256" key="2">
    <source>
        <dbReference type="ARBA" id="ARBA00022747"/>
    </source>
</evidence>
<dbReference type="PANTHER" id="PTHR30408">
    <property type="entry name" value="TYPE-1 RESTRICTION ENZYME ECOKI SPECIFICITY PROTEIN"/>
    <property type="match status" value="1"/>
</dbReference>
<dbReference type="GO" id="GO:0009307">
    <property type="term" value="P:DNA restriction-modification system"/>
    <property type="evidence" value="ECO:0007669"/>
    <property type="project" value="UniProtKB-KW"/>
</dbReference>
<dbReference type="Proteomes" id="UP000645217">
    <property type="component" value="Unassembled WGS sequence"/>
</dbReference>
<evidence type="ECO:0000256" key="3">
    <source>
        <dbReference type="ARBA" id="ARBA00023125"/>
    </source>
</evidence>
<evidence type="ECO:0000256" key="1">
    <source>
        <dbReference type="ARBA" id="ARBA00010923"/>
    </source>
</evidence>
<reference evidence="5" key="1">
    <citation type="journal article" date="2014" name="Int. J. Syst. Evol. Microbiol.">
        <title>Complete genome sequence of Corynebacterium casei LMG S-19264T (=DSM 44701T), isolated from a smear-ripened cheese.</title>
        <authorList>
            <consortium name="US DOE Joint Genome Institute (JGI-PGF)"/>
            <person name="Walter F."/>
            <person name="Albersmeier A."/>
            <person name="Kalinowski J."/>
            <person name="Ruckert C."/>
        </authorList>
    </citation>
    <scope>NUCLEOTIDE SEQUENCE</scope>
    <source>
        <strain evidence="5">JCM 13064</strain>
    </source>
</reference>
<proteinExistence type="inferred from homology"/>
<feature type="domain" description="Type I restriction modification DNA specificity" evidence="4">
    <location>
        <begin position="9"/>
        <end position="190"/>
    </location>
</feature>
<evidence type="ECO:0000313" key="5">
    <source>
        <dbReference type="EMBL" id="GGL14524.1"/>
    </source>
</evidence>
<keyword evidence="2" id="KW-0680">Restriction system</keyword>
<dbReference type="InterPro" id="IPR044946">
    <property type="entry name" value="Restrct_endonuc_typeI_TRD_sf"/>
</dbReference>
<keyword evidence="3" id="KW-0238">DNA-binding</keyword>
<accession>A0A917RM58</accession>
<comment type="similarity">
    <text evidence="1">Belongs to the type-I restriction system S methylase family.</text>
</comment>
<dbReference type="RefSeq" id="WP_189166963.1">
    <property type="nucleotide sequence ID" value="NZ_BMNT01000049.1"/>
</dbReference>
<dbReference type="AlphaFoldDB" id="A0A917RM58"/>
<dbReference type="SUPFAM" id="SSF116734">
    <property type="entry name" value="DNA methylase specificity domain"/>
    <property type="match status" value="1"/>
</dbReference>
<dbReference type="InterPro" id="IPR052021">
    <property type="entry name" value="Type-I_RS_S_subunit"/>
</dbReference>